<feature type="domain" description="Peptidase M16 N-terminal" evidence="2">
    <location>
        <begin position="53"/>
        <end position="162"/>
    </location>
</feature>
<name>A0A1H6SUA2_9FLAO</name>
<dbReference type="EMBL" id="FNYA01000002">
    <property type="protein sequence ID" value="SEI67600.1"/>
    <property type="molecule type" value="Genomic_DNA"/>
</dbReference>
<feature type="signal peptide" evidence="1">
    <location>
        <begin position="1"/>
        <end position="19"/>
    </location>
</feature>
<dbReference type="PANTHER" id="PTHR11851:SF224">
    <property type="entry name" value="PROCESSING PROTEASE"/>
    <property type="match status" value="1"/>
</dbReference>
<reference evidence="5" key="1">
    <citation type="submission" date="2016-10" db="EMBL/GenBank/DDBJ databases">
        <authorList>
            <person name="Varghese N."/>
            <person name="Submissions S."/>
        </authorList>
    </citation>
    <scope>NUCLEOTIDE SEQUENCE [LARGE SCALE GENOMIC DNA]</scope>
    <source>
        <strain evidence="5">DSM 17934</strain>
    </source>
</reference>
<dbReference type="Proteomes" id="UP000199702">
    <property type="component" value="Unassembled WGS sequence"/>
</dbReference>
<evidence type="ECO:0000256" key="1">
    <source>
        <dbReference type="SAM" id="SignalP"/>
    </source>
</evidence>
<dbReference type="STRING" id="402734.SAMN05660918_1376"/>
<feature type="domain" description="Peptidase M16 C-terminal" evidence="3">
    <location>
        <begin position="195"/>
        <end position="375"/>
    </location>
</feature>
<dbReference type="RefSeq" id="WP_177169125.1">
    <property type="nucleotide sequence ID" value="NZ_CBCSJU010000002.1"/>
</dbReference>
<accession>A0A1H6SUA2</accession>
<dbReference type="InterPro" id="IPR050361">
    <property type="entry name" value="MPP/UQCRC_Complex"/>
</dbReference>
<proteinExistence type="predicted"/>
<dbReference type="PANTHER" id="PTHR11851">
    <property type="entry name" value="METALLOPROTEASE"/>
    <property type="match status" value="1"/>
</dbReference>
<sequence>MKKYLYIAASLLVTITMQAQDRKMPKQGPAPSININKPETFTLENGLKVMVVENHKLPRVSFNLTLDNAPFAEGSKKGVTDLVSAMIGNATEKISKDKFNEEIDFLGANFNFNESGASASGLSRYSARILELLADGALNPLFTQADFDAERAKIIEGLKSDEKSASAIAGRVQNVLTFGKEHYNGEFTSEETLKNVTLQDVINHYNTYFVPGNAYLVVIGDVKTKDVKKKVEELFGADVWKKATAPNLTYNDPKDLQYSQINFVDVPNAVQSEISLINLSKLKMNDKDYFAAILANQILGGGGEGRLFLNLREKHGWTYGSYSNLGASKYISKFSSTASVRNTVTDSAVVEIFNELKKIRTDLVSAEDLKNAKAKYIGNFVMQIEKPATIARYALNIKTLGLPEDFYENYVRNINAVTPEDIRNAANKYFLANNTRVVIVGKAADVLPGLEAMSAKEKMPIFYFDKYGNKVEKPVVKKEIPAGVTAQSVIKKHVDAIGGEKALKAVKTLFVISKGTIQGQTLDMVSKTSNKGMSSTDVTMKGMSLMKQIIGDKTGYQTSQGQKKNIEGAELVKEKKEAVPFIELALLADKTIVLSGIEAVNGQDAYVIQVNTSKYFYDVKTGLRVAAENEAGEGDQKRKVMTTYADYVDVKGVKVPYKTTLDVGMPLEFITQDVKINEGVTDKDFE</sequence>
<organism evidence="4 5">
    <name type="scientific">Flavobacterium terrigena</name>
    <dbReference type="NCBI Taxonomy" id="402734"/>
    <lineage>
        <taxon>Bacteria</taxon>
        <taxon>Pseudomonadati</taxon>
        <taxon>Bacteroidota</taxon>
        <taxon>Flavobacteriia</taxon>
        <taxon>Flavobacteriales</taxon>
        <taxon>Flavobacteriaceae</taxon>
        <taxon>Flavobacterium</taxon>
    </lineage>
</organism>
<dbReference type="Pfam" id="PF00675">
    <property type="entry name" value="Peptidase_M16"/>
    <property type="match status" value="1"/>
</dbReference>
<dbReference type="SUPFAM" id="SSF63411">
    <property type="entry name" value="LuxS/MPP-like metallohydrolase"/>
    <property type="match status" value="2"/>
</dbReference>
<evidence type="ECO:0000313" key="5">
    <source>
        <dbReference type="Proteomes" id="UP000199702"/>
    </source>
</evidence>
<feature type="chain" id="PRO_5011725838" evidence="1">
    <location>
        <begin position="20"/>
        <end position="686"/>
    </location>
</feature>
<dbReference type="Pfam" id="PF05193">
    <property type="entry name" value="Peptidase_M16_C"/>
    <property type="match status" value="1"/>
</dbReference>
<dbReference type="AlphaFoldDB" id="A0A1H6SUA2"/>
<dbReference type="Gene3D" id="3.30.830.10">
    <property type="entry name" value="Metalloenzyme, LuxS/M16 peptidase-like"/>
    <property type="match status" value="2"/>
</dbReference>
<dbReference type="InterPro" id="IPR011765">
    <property type="entry name" value="Pept_M16_N"/>
</dbReference>
<dbReference type="GO" id="GO:0046872">
    <property type="term" value="F:metal ion binding"/>
    <property type="evidence" value="ECO:0007669"/>
    <property type="project" value="InterPro"/>
</dbReference>
<gene>
    <name evidence="4" type="ORF">SAMN05660918_1376</name>
</gene>
<dbReference type="InterPro" id="IPR007863">
    <property type="entry name" value="Peptidase_M16_C"/>
</dbReference>
<evidence type="ECO:0000259" key="3">
    <source>
        <dbReference type="Pfam" id="PF05193"/>
    </source>
</evidence>
<protein>
    <submittedName>
        <fullName evidence="4">Predicted Zn-dependent peptidase</fullName>
    </submittedName>
</protein>
<keyword evidence="1" id="KW-0732">Signal</keyword>
<keyword evidence="5" id="KW-1185">Reference proteome</keyword>
<dbReference type="InterPro" id="IPR011249">
    <property type="entry name" value="Metalloenz_LuxS/M16"/>
</dbReference>
<evidence type="ECO:0000259" key="2">
    <source>
        <dbReference type="Pfam" id="PF00675"/>
    </source>
</evidence>
<evidence type="ECO:0000313" key="4">
    <source>
        <dbReference type="EMBL" id="SEI67600.1"/>
    </source>
</evidence>